<dbReference type="InterPro" id="IPR015003">
    <property type="entry name" value="DUF1853"/>
</dbReference>
<gene>
    <name evidence="1" type="ORF">FX982_04891</name>
</gene>
<proteinExistence type="predicted"/>
<dbReference type="AlphaFoldDB" id="A0A6M8N392"/>
<sequence>MYGLHPKATVERWPQAPITRYSAWMNNPFPSLSALPRQLRTPTVRDLAWVILSPPLLAETRWPQRHPLSGSDWVQRPEALEAFLTQLDQDDSALSDWLGRSSTRRLGLYYERLWQFAIQHAPGVELLAANLPIQGEGRTLGELDLLLRDKDGVYHVELAIKLYLGLQDQDGDDPAHWLGPGSLDRLDLKLAHLNQHQLPMSARPESNKILAARGVETFSASLWLGGYLFYPWSLDPRTKTAASPQSAHPDHLRGTWLHQKDWPSYAANSLEGRWQLLPRPAWLAPARCDEARTLQEFQDWLNALDPLAAAQLLVRLTRHPDGHWEEAERLFLVSDLWPNLPDPRRVTGSVAAPAPRE</sequence>
<organism evidence="1 2">
    <name type="scientific">Pseudomonas graminis</name>
    <dbReference type="NCBI Taxonomy" id="158627"/>
    <lineage>
        <taxon>Bacteria</taxon>
        <taxon>Pseudomonadati</taxon>
        <taxon>Pseudomonadota</taxon>
        <taxon>Gammaproteobacteria</taxon>
        <taxon>Pseudomonadales</taxon>
        <taxon>Pseudomonadaceae</taxon>
        <taxon>Pseudomonas</taxon>
    </lineage>
</organism>
<dbReference type="EMBL" id="CP053746">
    <property type="protein sequence ID" value="QKF53897.1"/>
    <property type="molecule type" value="Genomic_DNA"/>
</dbReference>
<evidence type="ECO:0008006" key="3">
    <source>
        <dbReference type="Google" id="ProtNLM"/>
    </source>
</evidence>
<dbReference type="KEGG" id="pgg:FX982_04891"/>
<name>A0A6M8N392_9PSED</name>
<evidence type="ECO:0000313" key="1">
    <source>
        <dbReference type="EMBL" id="QKF53897.1"/>
    </source>
</evidence>
<reference evidence="2" key="1">
    <citation type="submission" date="2019-12" db="EMBL/GenBank/DDBJ databases">
        <title>Endophytic bacteria associated with Panax ginseng seedlings.</title>
        <authorList>
            <person name="Park J.M."/>
            <person name="Shin R."/>
            <person name="Jo S.H."/>
        </authorList>
    </citation>
    <scope>NUCLEOTIDE SEQUENCE [LARGE SCALE GENOMIC DNA]</scope>
    <source>
        <strain evidence="2">PgKB30</strain>
    </source>
</reference>
<dbReference type="Proteomes" id="UP000501989">
    <property type="component" value="Chromosome"/>
</dbReference>
<dbReference type="Pfam" id="PF08907">
    <property type="entry name" value="DUF1853"/>
    <property type="match status" value="1"/>
</dbReference>
<protein>
    <recommendedName>
        <fullName evidence="3">Cobalt chelatase</fullName>
    </recommendedName>
</protein>
<keyword evidence="2" id="KW-1185">Reference proteome</keyword>
<evidence type="ECO:0000313" key="2">
    <source>
        <dbReference type="Proteomes" id="UP000501989"/>
    </source>
</evidence>
<accession>A0A6M8N392</accession>